<comment type="caution">
    <text evidence="2">The sequence shown here is derived from an EMBL/GenBank/DDBJ whole genome shotgun (WGS) entry which is preliminary data.</text>
</comment>
<sequence length="108" mass="12943">MRYQKANEILPENLVELIQKYIDGGYVYIPRKQENRKNWGESSRAKEELRRRNKEIFTKYRQGMGVKSLAEQYFLSEKSIQRIVLQEKKTFQEKKILQETEDQGSVPD</sequence>
<dbReference type="GeneID" id="93161948"/>
<dbReference type="AlphaFoldDB" id="A0A0J9C4T4"/>
<name>A0A0J9C4T4_9FIRM</name>
<dbReference type="Gene3D" id="1.10.10.60">
    <property type="entry name" value="Homeodomain-like"/>
    <property type="match status" value="1"/>
</dbReference>
<proteinExistence type="predicted"/>
<accession>A0A0J9C4T4</accession>
<dbReference type="SUPFAM" id="SSF46689">
    <property type="entry name" value="Homeodomain-like"/>
    <property type="match status" value="1"/>
</dbReference>
<evidence type="ECO:0000313" key="3">
    <source>
        <dbReference type="Proteomes" id="UP000037392"/>
    </source>
</evidence>
<dbReference type="PANTHER" id="PTHR37812">
    <property type="entry name" value="MU-LIKE PROPHAGE FLUMU PROTEIN C"/>
    <property type="match status" value="1"/>
</dbReference>
<dbReference type="Proteomes" id="UP000037392">
    <property type="component" value="Unassembled WGS sequence"/>
</dbReference>
<dbReference type="OrthoDB" id="9800398at2"/>
<organism evidence="2 3">
    <name type="scientific">[Clostridium] citroniae WAL-19142</name>
    <dbReference type="NCBI Taxonomy" id="742734"/>
    <lineage>
        <taxon>Bacteria</taxon>
        <taxon>Bacillati</taxon>
        <taxon>Bacillota</taxon>
        <taxon>Clostridia</taxon>
        <taxon>Lachnospirales</taxon>
        <taxon>Lachnospiraceae</taxon>
        <taxon>Enterocloster</taxon>
    </lineage>
</organism>
<protein>
    <recommendedName>
        <fullName evidence="1">Mor transcription activator domain-containing protein</fullName>
    </recommendedName>
</protein>
<dbReference type="RefSeq" id="WP_007860515.1">
    <property type="nucleotide sequence ID" value="NZ_KQ235877.1"/>
</dbReference>
<evidence type="ECO:0000313" key="2">
    <source>
        <dbReference type="EMBL" id="KMW20098.1"/>
    </source>
</evidence>
<dbReference type="Pfam" id="PF08765">
    <property type="entry name" value="Mor"/>
    <property type="match status" value="1"/>
</dbReference>
<evidence type="ECO:0000259" key="1">
    <source>
        <dbReference type="Pfam" id="PF08765"/>
    </source>
</evidence>
<dbReference type="InterPro" id="IPR014875">
    <property type="entry name" value="Mor_transcription_activator"/>
</dbReference>
<dbReference type="NCBIfam" id="NF040785">
    <property type="entry name" value="CD3324_fam"/>
    <property type="match status" value="1"/>
</dbReference>
<dbReference type="InterPro" id="IPR009057">
    <property type="entry name" value="Homeodomain-like_sf"/>
</dbReference>
<feature type="domain" description="Mor transcription activator" evidence="1">
    <location>
        <begin position="8"/>
        <end position="94"/>
    </location>
</feature>
<dbReference type="EMBL" id="ADLK01000019">
    <property type="protein sequence ID" value="KMW20098.1"/>
    <property type="molecule type" value="Genomic_DNA"/>
</dbReference>
<dbReference type="PANTHER" id="PTHR37812:SF1">
    <property type="entry name" value="MU-LIKE PROPHAGE FLUMU PROTEIN C"/>
    <property type="match status" value="1"/>
</dbReference>
<dbReference type="PATRIC" id="fig|742734.4.peg.2267"/>
<dbReference type="InterPro" id="IPR052411">
    <property type="entry name" value="c-mor_Regulatory_Protein"/>
</dbReference>
<gene>
    <name evidence="2" type="ORF">HMPREF9470_02113</name>
</gene>
<reference evidence="2 3" key="1">
    <citation type="submission" date="2011-04" db="EMBL/GenBank/DDBJ databases">
        <title>The Genome Sequence of Clostridium citroniae WAL-19142.</title>
        <authorList>
            <consortium name="The Broad Institute Genome Sequencing Platform"/>
            <person name="Earl A."/>
            <person name="Ward D."/>
            <person name="Feldgarden M."/>
            <person name="Gevers D."/>
            <person name="Warren Y.A."/>
            <person name="Tyrrell K.L."/>
            <person name="Citron D.M."/>
            <person name="Goldstein E.J."/>
            <person name="Daigneault M."/>
            <person name="Allen-Vercoe E."/>
            <person name="Young S.K."/>
            <person name="Zeng Q."/>
            <person name="Gargeya S."/>
            <person name="Fitzgerald M."/>
            <person name="Haas B."/>
            <person name="Abouelleil A."/>
            <person name="Alvarado L."/>
            <person name="Arachchi H.M."/>
            <person name="Berlin A."/>
            <person name="Brown A."/>
            <person name="Chapman S.B."/>
            <person name="Chen Z."/>
            <person name="Dunbar C."/>
            <person name="Freedman E."/>
            <person name="Gearin G."/>
            <person name="Gellesch M."/>
            <person name="Goldberg J."/>
            <person name="Griggs A."/>
            <person name="Gujja S."/>
            <person name="Heilman E.R."/>
            <person name="Heiman D."/>
            <person name="Howarth C."/>
            <person name="Larson L."/>
            <person name="Lui A."/>
            <person name="MacDonald P.J."/>
            <person name="Mehta T."/>
            <person name="Montmayeur A."/>
            <person name="Murphy C."/>
            <person name="Neiman D."/>
            <person name="Pearson M."/>
            <person name="Priest M."/>
            <person name="Roberts A."/>
            <person name="Saif S."/>
            <person name="Shea T."/>
            <person name="Shenoy N."/>
            <person name="Sisk P."/>
            <person name="Stolte C."/>
            <person name="Sykes S."/>
            <person name="White J."/>
            <person name="Yandava C."/>
            <person name="Wortman J."/>
            <person name="Nusbaum C."/>
            <person name="Birren B."/>
        </authorList>
    </citation>
    <scope>NUCLEOTIDE SEQUENCE [LARGE SCALE GENOMIC DNA]</scope>
    <source>
        <strain evidence="2 3">WAL-19142</strain>
    </source>
</reference>
<dbReference type="InterPro" id="IPR049739">
    <property type="entry name" value="YraL-like"/>
</dbReference>